<evidence type="ECO:0000313" key="2">
    <source>
        <dbReference type="Proteomes" id="UP000245468"/>
    </source>
</evidence>
<name>A0A2S2DYE6_9BACT</name>
<reference evidence="2" key="1">
    <citation type="submission" date="2018-05" db="EMBL/GenBank/DDBJ databases">
        <title>Pseudarcicella sp. HME7025 Genome sequencing and assembly.</title>
        <authorList>
            <person name="Kim H."/>
            <person name="Kang H."/>
            <person name="Joh K."/>
        </authorList>
    </citation>
    <scope>NUCLEOTIDE SEQUENCE [LARGE SCALE GENOMIC DNA]</scope>
    <source>
        <strain evidence="2">HME7025</strain>
    </source>
</reference>
<organism evidence="1 2">
    <name type="scientific">Aquirufa nivalisilvae</name>
    <dbReference type="NCBI Taxonomy" id="2516557"/>
    <lineage>
        <taxon>Bacteria</taxon>
        <taxon>Pseudomonadati</taxon>
        <taxon>Bacteroidota</taxon>
        <taxon>Cytophagia</taxon>
        <taxon>Cytophagales</taxon>
        <taxon>Flectobacillaceae</taxon>
        <taxon>Aquirufa</taxon>
    </lineage>
</organism>
<dbReference type="Proteomes" id="UP000245468">
    <property type="component" value="Chromosome"/>
</dbReference>
<dbReference type="KEGG" id="psez:HME7025_02601"/>
<dbReference type="EMBL" id="CP029346">
    <property type="protein sequence ID" value="AWL10441.1"/>
    <property type="molecule type" value="Genomic_DNA"/>
</dbReference>
<dbReference type="AlphaFoldDB" id="A0A2S2DYE6"/>
<sequence>MESKKESIPGEYIYAQADQKWAYKLYLLMNYVEM</sequence>
<proteinExistence type="predicted"/>
<protein>
    <submittedName>
        <fullName evidence="1">Uncharacterized protein</fullName>
    </submittedName>
</protein>
<keyword evidence="2" id="KW-1185">Reference proteome</keyword>
<evidence type="ECO:0000313" key="1">
    <source>
        <dbReference type="EMBL" id="AWL10441.1"/>
    </source>
</evidence>
<accession>A0A2S2DYE6</accession>
<gene>
    <name evidence="1" type="ORF">HME7025_02601</name>
</gene>